<evidence type="ECO:0000313" key="2">
    <source>
        <dbReference type="EMBL" id="AKP64690.1"/>
    </source>
</evidence>
<sequence length="105" mass="11523">MRKVIGKQMFLSAVLGVTLAFTAVFVINPMVDWGTSAGGCSGYRMLLTLTILFGIGILTIYLLNKICKFNKSIDSKWLLWIICLLFTCVVTVAGGYILTVIVNLI</sequence>
<keyword evidence="1" id="KW-0812">Transmembrane</keyword>
<feature type="transmembrane region" description="Helical" evidence="1">
    <location>
        <begin position="43"/>
        <end position="63"/>
    </location>
</feature>
<evidence type="ECO:0000313" key="3">
    <source>
        <dbReference type="Proteomes" id="UP000036000"/>
    </source>
</evidence>
<feature type="transmembrane region" description="Helical" evidence="1">
    <location>
        <begin position="9"/>
        <end position="31"/>
    </location>
</feature>
<accession>A0AAC8UX14</accession>
<dbReference type="KEGG" id="lko:ABN16_06565"/>
<keyword evidence="3" id="KW-1185">Reference proteome</keyword>
<proteinExistence type="predicted"/>
<name>A0AAC8UX14_9LACO</name>
<dbReference type="EMBL" id="CP012033">
    <property type="protein sequence ID" value="AKP64690.1"/>
    <property type="molecule type" value="Genomic_DNA"/>
</dbReference>
<keyword evidence="1" id="KW-1133">Transmembrane helix</keyword>
<gene>
    <name evidence="2" type="ORF">ABN16_06565</name>
</gene>
<keyword evidence="1" id="KW-0472">Membrane</keyword>
<dbReference type="AlphaFoldDB" id="A0AAC8UX14"/>
<organism evidence="2 3">
    <name type="scientific">Levilactobacillus koreensis</name>
    <dbReference type="NCBI Taxonomy" id="637971"/>
    <lineage>
        <taxon>Bacteria</taxon>
        <taxon>Bacillati</taxon>
        <taxon>Bacillota</taxon>
        <taxon>Bacilli</taxon>
        <taxon>Lactobacillales</taxon>
        <taxon>Lactobacillaceae</taxon>
        <taxon>Levilactobacillus</taxon>
    </lineage>
</organism>
<evidence type="ECO:0000256" key="1">
    <source>
        <dbReference type="SAM" id="Phobius"/>
    </source>
</evidence>
<reference evidence="2 3" key="1">
    <citation type="submission" date="2015-07" db="EMBL/GenBank/DDBJ databases">
        <title>Lactobacillus korensis/26-25/ whole genome sequencing.</title>
        <authorList>
            <person name="Kim M.K."/>
            <person name="Im W.-T."/>
            <person name="Srinivasan S."/>
            <person name="Lee J.-J."/>
        </authorList>
    </citation>
    <scope>NUCLEOTIDE SEQUENCE [LARGE SCALE GENOMIC DNA]</scope>
    <source>
        <strain evidence="2 3">26-25</strain>
    </source>
</reference>
<feature type="transmembrane region" description="Helical" evidence="1">
    <location>
        <begin position="77"/>
        <end position="102"/>
    </location>
</feature>
<dbReference type="Proteomes" id="UP000036000">
    <property type="component" value="Chromosome"/>
</dbReference>
<protein>
    <submittedName>
        <fullName evidence="2">Uncharacterized protein</fullName>
    </submittedName>
</protein>